<evidence type="ECO:0000313" key="3">
    <source>
        <dbReference type="Proteomes" id="UP000199614"/>
    </source>
</evidence>
<accession>A0A1I4S8I2</accession>
<dbReference type="Pfam" id="PF09490">
    <property type="entry name" value="CbtA"/>
    <property type="match status" value="1"/>
</dbReference>
<feature type="transmembrane region" description="Helical" evidence="1">
    <location>
        <begin position="99"/>
        <end position="117"/>
    </location>
</feature>
<evidence type="ECO:0000256" key="1">
    <source>
        <dbReference type="SAM" id="Phobius"/>
    </source>
</evidence>
<keyword evidence="3" id="KW-1185">Reference proteome</keyword>
<dbReference type="InterPro" id="IPR012666">
    <property type="entry name" value="CbtA_put"/>
</dbReference>
<dbReference type="OrthoDB" id="6851830at2"/>
<dbReference type="Proteomes" id="UP000199614">
    <property type="component" value="Unassembled WGS sequence"/>
</dbReference>
<keyword evidence="1" id="KW-0812">Transmembrane</keyword>
<evidence type="ECO:0000313" key="2">
    <source>
        <dbReference type="EMBL" id="SFM60797.1"/>
    </source>
</evidence>
<dbReference type="STRING" id="260086.SAMN05216207_1001305"/>
<proteinExistence type="predicted"/>
<keyword evidence="1" id="KW-0472">Membrane</keyword>
<dbReference type="AlphaFoldDB" id="A0A1I4S8I2"/>
<dbReference type="RefSeq" id="WP_093335967.1">
    <property type="nucleotide sequence ID" value="NZ_FOUY01000001.1"/>
</dbReference>
<name>A0A1I4S8I2_PSUAM</name>
<dbReference type="EMBL" id="FOUY01000001">
    <property type="protein sequence ID" value="SFM60797.1"/>
    <property type="molecule type" value="Genomic_DNA"/>
</dbReference>
<feature type="transmembrane region" description="Helical" evidence="1">
    <location>
        <begin position="169"/>
        <end position="188"/>
    </location>
</feature>
<feature type="transmembrane region" description="Helical" evidence="1">
    <location>
        <begin position="137"/>
        <end position="157"/>
    </location>
</feature>
<sequence length="246" mass="24872">MMRTLLVRGMLAGLVAGLVAFVFARVFGEPALDGGIAFEEAMAHAAGEHDHGELVSRGVQASLGLGVAYVVYGIAVGGFVALAYAVARGRLGPLGARGTAVVVTLLGFVAAILVPLVKYPANPPASTEDDTIGSRTGLYLLFVLISVALAVAAVVLARRLAGRTGWWNAVLAATVGYLVVVLVVGSLLPAVAETPAEFPAAVLYDFRIAALGAHAVLWGVLAAVFGTLVGSRSSAPSGAADRAAVG</sequence>
<gene>
    <name evidence="2" type="ORF">SAMN05216207_1001305</name>
</gene>
<protein>
    <submittedName>
        <fullName evidence="2">Probable cobalt transporter subunit (CbtA)</fullName>
    </submittedName>
</protein>
<feature type="transmembrane region" description="Helical" evidence="1">
    <location>
        <begin position="66"/>
        <end position="87"/>
    </location>
</feature>
<organism evidence="2 3">
    <name type="scientific">Pseudonocardia ammonioxydans</name>
    <dbReference type="NCBI Taxonomy" id="260086"/>
    <lineage>
        <taxon>Bacteria</taxon>
        <taxon>Bacillati</taxon>
        <taxon>Actinomycetota</taxon>
        <taxon>Actinomycetes</taxon>
        <taxon>Pseudonocardiales</taxon>
        <taxon>Pseudonocardiaceae</taxon>
        <taxon>Pseudonocardia</taxon>
    </lineage>
</organism>
<feature type="transmembrane region" description="Helical" evidence="1">
    <location>
        <begin position="208"/>
        <end position="229"/>
    </location>
</feature>
<keyword evidence="1" id="KW-1133">Transmembrane helix</keyword>
<reference evidence="2 3" key="1">
    <citation type="submission" date="2016-10" db="EMBL/GenBank/DDBJ databases">
        <authorList>
            <person name="de Groot N.N."/>
        </authorList>
    </citation>
    <scope>NUCLEOTIDE SEQUENCE [LARGE SCALE GENOMIC DNA]</scope>
    <source>
        <strain evidence="2 3">CGMCC 4.1877</strain>
    </source>
</reference>